<evidence type="ECO:0000256" key="3">
    <source>
        <dbReference type="ARBA" id="ARBA00022475"/>
    </source>
</evidence>
<evidence type="ECO:0000256" key="6">
    <source>
        <dbReference type="ARBA" id="ARBA00022989"/>
    </source>
</evidence>
<name>A0ABS1U8R5_9PROT</name>
<comment type="similarity">
    <text evidence="8 9">Belongs to the TRAP transporter small permease family.</text>
</comment>
<feature type="transmembrane region" description="Helical" evidence="9">
    <location>
        <begin position="59"/>
        <end position="77"/>
    </location>
</feature>
<comment type="function">
    <text evidence="9">Part of the tripartite ATP-independent periplasmic (TRAP) transport system.</text>
</comment>
<evidence type="ECO:0000256" key="1">
    <source>
        <dbReference type="ARBA" id="ARBA00004429"/>
    </source>
</evidence>
<keyword evidence="4 9" id="KW-0997">Cell inner membrane</keyword>
<dbReference type="PANTHER" id="PTHR35011">
    <property type="entry name" value="2,3-DIKETO-L-GULONATE TRAP TRANSPORTER SMALL PERMEASE PROTEIN YIAM"/>
    <property type="match status" value="1"/>
</dbReference>
<feature type="transmembrane region" description="Helical" evidence="9">
    <location>
        <begin position="18"/>
        <end position="39"/>
    </location>
</feature>
<comment type="subcellular location">
    <subcellularLocation>
        <location evidence="1 9">Cell inner membrane</location>
        <topology evidence="1 9">Multi-pass membrane protein</topology>
    </subcellularLocation>
</comment>
<dbReference type="InterPro" id="IPR007387">
    <property type="entry name" value="TRAP_DctQ"/>
</dbReference>
<reference evidence="11 12" key="1">
    <citation type="submission" date="2021-01" db="EMBL/GenBank/DDBJ databases">
        <title>Belnapia mucosa sp. nov. and Belnapia arida sp. nov., isolated from the Tabernas Desert (Almeria, Spain).</title>
        <authorList>
            <person name="Molina-Menor E."/>
            <person name="Vidal-Verdu A."/>
            <person name="Calonge A."/>
            <person name="Satari L."/>
            <person name="Pereto J."/>
            <person name="Porcar M."/>
        </authorList>
    </citation>
    <scope>NUCLEOTIDE SEQUENCE [LARGE SCALE GENOMIC DNA]</scope>
    <source>
        <strain evidence="11 12">T18</strain>
    </source>
</reference>
<feature type="domain" description="Tripartite ATP-independent periplasmic transporters DctQ component" evidence="10">
    <location>
        <begin position="35"/>
        <end position="162"/>
    </location>
</feature>
<evidence type="ECO:0000256" key="4">
    <source>
        <dbReference type="ARBA" id="ARBA00022519"/>
    </source>
</evidence>
<dbReference type="Proteomes" id="UP000660885">
    <property type="component" value="Unassembled WGS sequence"/>
</dbReference>
<dbReference type="PANTHER" id="PTHR35011:SF2">
    <property type="entry name" value="2,3-DIKETO-L-GULONATE TRAP TRANSPORTER SMALL PERMEASE PROTEIN YIAM"/>
    <property type="match status" value="1"/>
</dbReference>
<evidence type="ECO:0000313" key="12">
    <source>
        <dbReference type="Proteomes" id="UP000660885"/>
    </source>
</evidence>
<dbReference type="InterPro" id="IPR055348">
    <property type="entry name" value="DctQ"/>
</dbReference>
<evidence type="ECO:0000256" key="9">
    <source>
        <dbReference type="RuleBase" id="RU369079"/>
    </source>
</evidence>
<protein>
    <recommendedName>
        <fullName evidence="9">TRAP transporter small permease protein</fullName>
    </recommendedName>
</protein>
<dbReference type="RefSeq" id="WP_202834265.1">
    <property type="nucleotide sequence ID" value="NZ_JAETWB010000020.1"/>
</dbReference>
<keyword evidence="12" id="KW-1185">Reference proteome</keyword>
<evidence type="ECO:0000313" key="11">
    <source>
        <dbReference type="EMBL" id="MBL6081044.1"/>
    </source>
</evidence>
<comment type="subunit">
    <text evidence="9">The complex comprises the extracytoplasmic solute receptor protein and the two transmembrane proteins.</text>
</comment>
<keyword evidence="3" id="KW-1003">Cell membrane</keyword>
<evidence type="ECO:0000256" key="2">
    <source>
        <dbReference type="ARBA" id="ARBA00022448"/>
    </source>
</evidence>
<proteinExistence type="inferred from homology"/>
<evidence type="ECO:0000256" key="5">
    <source>
        <dbReference type="ARBA" id="ARBA00022692"/>
    </source>
</evidence>
<dbReference type="EMBL" id="JAETWB010000020">
    <property type="protein sequence ID" value="MBL6081044.1"/>
    <property type="molecule type" value="Genomic_DNA"/>
</dbReference>
<sequence>MPTTSPGAPAMLRRVNDALASLIAFLLILSVAILIIPVTLQILSRYTPLIPAYIWTEELARFCLVYAVMLGAMLAVREGTHFVVDVFPRLSTVGEARVELIAGSFVLLFAFVFLWWGWEFTEFAIYRISELAELPLWIIHAAWPIAGAVWLLFEAERMLNALAVLRATGEGRA</sequence>
<keyword evidence="6 9" id="KW-1133">Transmembrane helix</keyword>
<feature type="transmembrane region" description="Helical" evidence="9">
    <location>
        <begin position="134"/>
        <end position="153"/>
    </location>
</feature>
<comment type="caution">
    <text evidence="11">The sequence shown here is derived from an EMBL/GenBank/DDBJ whole genome shotgun (WGS) entry which is preliminary data.</text>
</comment>
<evidence type="ECO:0000259" key="10">
    <source>
        <dbReference type="Pfam" id="PF04290"/>
    </source>
</evidence>
<keyword evidence="2 9" id="KW-0813">Transport</keyword>
<keyword evidence="7 9" id="KW-0472">Membrane</keyword>
<dbReference type="Pfam" id="PF04290">
    <property type="entry name" value="DctQ"/>
    <property type="match status" value="1"/>
</dbReference>
<gene>
    <name evidence="11" type="ORF">JMJ56_23810</name>
</gene>
<keyword evidence="5 9" id="KW-0812">Transmembrane</keyword>
<organism evidence="11 12">
    <name type="scientific">Belnapia arida</name>
    <dbReference type="NCBI Taxonomy" id="2804533"/>
    <lineage>
        <taxon>Bacteria</taxon>
        <taxon>Pseudomonadati</taxon>
        <taxon>Pseudomonadota</taxon>
        <taxon>Alphaproteobacteria</taxon>
        <taxon>Acetobacterales</taxon>
        <taxon>Roseomonadaceae</taxon>
        <taxon>Belnapia</taxon>
    </lineage>
</organism>
<evidence type="ECO:0000256" key="7">
    <source>
        <dbReference type="ARBA" id="ARBA00023136"/>
    </source>
</evidence>
<accession>A0ABS1U8R5</accession>
<feature type="transmembrane region" description="Helical" evidence="9">
    <location>
        <begin position="98"/>
        <end position="118"/>
    </location>
</feature>
<evidence type="ECO:0000256" key="8">
    <source>
        <dbReference type="ARBA" id="ARBA00038436"/>
    </source>
</evidence>